<dbReference type="Pfam" id="PF01844">
    <property type="entry name" value="HNH"/>
    <property type="match status" value="1"/>
</dbReference>
<dbReference type="PANTHER" id="PTHR33877:SF2">
    <property type="entry name" value="OS07G0170200 PROTEIN"/>
    <property type="match status" value="1"/>
</dbReference>
<feature type="region of interest" description="Disordered" evidence="1">
    <location>
        <begin position="143"/>
        <end position="171"/>
    </location>
</feature>
<sequence>MGRDLPPDWDQRRKRVYQRDNYQCQNCGAKGGPRGNAELHAHHIVPRASGGSHELSNLQTVCKQCHDAIHHNRQAPTGRGQRRRQQLKENRTVEKRGLEENRALQAFLNSDQLPYAISKHHTCVKELYNANENLSTGLEKLDSMRRTAQASRSGSSPSLQQVSETHTQTKDEVNDALTSLQSNIENLQSISIGSLHPATNQRLEDTISELDRLSQQLAQMRDVFDRVATDDDFGESDLHDLRLLTDEVREGTDEVTDSMTTVIEKIITEAKEEVTHIDEKTHHGEVNSQSDLIPTQRLYHNSLKTCPFCGEELDNPVIRVFDSNFQVSQCKNCTTEWVKPKQPFSVTDLTADIAITHTRRDIKNISFPKVVWDVIRRDSKDIPDSWHKYQSLTEEVRKQNRNGLLALSIILIVAFITPLFAFGGPGFILSLMFLFILLPIFAHIFDRWIRDRVRQTMSAV</sequence>
<evidence type="ECO:0000256" key="2">
    <source>
        <dbReference type="SAM" id="Phobius"/>
    </source>
</evidence>
<keyword evidence="5" id="KW-1185">Reference proteome</keyword>
<evidence type="ECO:0000313" key="4">
    <source>
        <dbReference type="EMBL" id="QSG09351.1"/>
    </source>
</evidence>
<keyword evidence="2" id="KW-0472">Membrane</keyword>
<dbReference type="GO" id="GO:0008270">
    <property type="term" value="F:zinc ion binding"/>
    <property type="evidence" value="ECO:0007669"/>
    <property type="project" value="InterPro"/>
</dbReference>
<feature type="transmembrane region" description="Helical" evidence="2">
    <location>
        <begin position="404"/>
        <end position="421"/>
    </location>
</feature>
<gene>
    <name evidence="4" type="primary">mcrA</name>
    <name evidence="4" type="ORF">HSR122_1966</name>
</gene>
<dbReference type="PANTHER" id="PTHR33877">
    <property type="entry name" value="SLL1193 PROTEIN"/>
    <property type="match status" value="1"/>
</dbReference>
<proteinExistence type="predicted"/>
<name>A0A897NAC2_9EURY</name>
<keyword evidence="4" id="KW-0540">Nuclease</keyword>
<evidence type="ECO:0000256" key="1">
    <source>
        <dbReference type="SAM" id="MobiDB-lite"/>
    </source>
</evidence>
<dbReference type="KEGG" id="hds:HSR122_1966"/>
<protein>
    <submittedName>
        <fullName evidence="4">Restriction endonuclease, McrA/HNH family</fullName>
    </submittedName>
</protein>
<dbReference type="Proteomes" id="UP000662973">
    <property type="component" value="Chromosome"/>
</dbReference>
<dbReference type="InterPro" id="IPR052892">
    <property type="entry name" value="NA-targeting_endonuclease"/>
</dbReference>
<feature type="compositionally biased region" description="Polar residues" evidence="1">
    <location>
        <begin position="146"/>
        <end position="166"/>
    </location>
</feature>
<keyword evidence="4" id="KW-0255">Endonuclease</keyword>
<dbReference type="InterPro" id="IPR003615">
    <property type="entry name" value="HNH_nuc"/>
</dbReference>
<dbReference type="SMART" id="SM00507">
    <property type="entry name" value="HNHc"/>
    <property type="match status" value="1"/>
</dbReference>
<dbReference type="AlphaFoldDB" id="A0A897NAC2"/>
<dbReference type="InterPro" id="IPR002711">
    <property type="entry name" value="HNH"/>
</dbReference>
<feature type="domain" description="HNH nuclease" evidence="3">
    <location>
        <begin position="11"/>
        <end position="67"/>
    </location>
</feature>
<dbReference type="EMBL" id="CP064788">
    <property type="protein sequence ID" value="QSG09351.1"/>
    <property type="molecule type" value="Genomic_DNA"/>
</dbReference>
<keyword evidence="4" id="KW-0378">Hydrolase</keyword>
<feature type="transmembrane region" description="Helical" evidence="2">
    <location>
        <begin position="427"/>
        <end position="445"/>
    </location>
</feature>
<accession>A0A897NAC2</accession>
<organism evidence="4 5">
    <name type="scientific">Halapricum desulfuricans</name>
    <dbReference type="NCBI Taxonomy" id="2841257"/>
    <lineage>
        <taxon>Archaea</taxon>
        <taxon>Methanobacteriati</taxon>
        <taxon>Methanobacteriota</taxon>
        <taxon>Stenosarchaea group</taxon>
        <taxon>Halobacteria</taxon>
        <taxon>Halobacteriales</taxon>
        <taxon>Haloarculaceae</taxon>
        <taxon>Halapricum</taxon>
    </lineage>
</organism>
<dbReference type="Gene3D" id="1.10.30.50">
    <property type="match status" value="1"/>
</dbReference>
<evidence type="ECO:0000313" key="5">
    <source>
        <dbReference type="Proteomes" id="UP000662973"/>
    </source>
</evidence>
<keyword evidence="2" id="KW-1133">Transmembrane helix</keyword>
<dbReference type="GO" id="GO:0003676">
    <property type="term" value="F:nucleic acid binding"/>
    <property type="evidence" value="ECO:0007669"/>
    <property type="project" value="InterPro"/>
</dbReference>
<keyword evidence="2" id="KW-0812">Transmembrane</keyword>
<feature type="region of interest" description="Disordered" evidence="1">
    <location>
        <begin position="71"/>
        <end position="91"/>
    </location>
</feature>
<dbReference type="GO" id="GO:0004519">
    <property type="term" value="F:endonuclease activity"/>
    <property type="evidence" value="ECO:0007669"/>
    <property type="project" value="UniProtKB-KW"/>
</dbReference>
<reference evidence="4 5" key="1">
    <citation type="submission" date="2020-11" db="EMBL/GenBank/DDBJ databases">
        <title>Carbohydrate-dependent, anaerobic sulfur respiration: A novel catabolism in halophilic archaea.</title>
        <authorList>
            <person name="Sorokin D.Y."/>
            <person name="Messina E."/>
            <person name="Smedile F."/>
            <person name="La Cono V."/>
            <person name="Hallsworth J.E."/>
            <person name="Yakimov M.M."/>
        </authorList>
    </citation>
    <scope>NUCLEOTIDE SEQUENCE [LARGE SCALE GENOMIC DNA]</scope>
    <source>
        <strain evidence="4 5">HSR12-2</strain>
    </source>
</reference>
<evidence type="ECO:0000259" key="3">
    <source>
        <dbReference type="SMART" id="SM00507"/>
    </source>
</evidence>
<dbReference type="CDD" id="cd00085">
    <property type="entry name" value="HNHc"/>
    <property type="match status" value="1"/>
</dbReference>